<feature type="compositionally biased region" description="Basic and acidic residues" evidence="1">
    <location>
        <begin position="662"/>
        <end position="794"/>
    </location>
</feature>
<dbReference type="Pfam" id="PF20245">
    <property type="entry name" value="DUF6600"/>
    <property type="match status" value="1"/>
</dbReference>
<feature type="region of interest" description="Disordered" evidence="1">
    <location>
        <begin position="498"/>
        <end position="850"/>
    </location>
</feature>
<evidence type="ECO:0000256" key="2">
    <source>
        <dbReference type="SAM" id="SignalP"/>
    </source>
</evidence>
<name>A0ABT1QUY6_9GAMM</name>
<evidence type="ECO:0000313" key="4">
    <source>
        <dbReference type="Proteomes" id="UP001165498"/>
    </source>
</evidence>
<comment type="caution">
    <text evidence="3">The sequence shown here is derived from an EMBL/GenBank/DDBJ whole genome shotgun (WGS) entry which is preliminary data.</text>
</comment>
<gene>
    <name evidence="3" type="ORF">NM961_15365</name>
</gene>
<dbReference type="EMBL" id="JANFQO010000014">
    <property type="protein sequence ID" value="MCQ4166099.1"/>
    <property type="molecule type" value="Genomic_DNA"/>
</dbReference>
<feature type="compositionally biased region" description="Basic and acidic residues" evidence="1">
    <location>
        <begin position="824"/>
        <end position="850"/>
    </location>
</feature>
<feature type="signal peptide" evidence="2">
    <location>
        <begin position="1"/>
        <end position="25"/>
    </location>
</feature>
<keyword evidence="4" id="KW-1185">Reference proteome</keyword>
<keyword evidence="2" id="KW-0732">Signal</keyword>
<proteinExistence type="predicted"/>
<dbReference type="InterPro" id="IPR046535">
    <property type="entry name" value="DUF6600"/>
</dbReference>
<evidence type="ECO:0000313" key="3">
    <source>
        <dbReference type="EMBL" id="MCQ4166099.1"/>
    </source>
</evidence>
<sequence>MSMFTRFAAVLGGALLILATTAAQADYVDPPSRVARLSHVRGELSFSPAGEDDWVDATRNRPLIRGDRLWAGRGGRAELQAGNATFRIDEGTSFQILNLDDRTAQVEITQGTLNLRVRRIYEDQIFEVDTPTLAFVVSRPGEYRIDVDPRSNHTTVAVWDGGGEAHGEQANFRIREGEAIRFYDTRLQDYEVFDIPRPDDFDRFCMERDERADRSVSRRYVSEDLIGYSDLDEYGSWTEVTEYGNVWFPSRVAVDWAPYRDGHWIWQDPWGWTWVDDADWGFAPFHYGRWVNVRNRWGWIPGPVAVRPVYAPALVAFVGGPNFSVGINVGRPIGWFPLGPREVYVPPYRASRNYFTNVNVTNTVINNTYITNIYNDYSSGRNRVSVNYHNRGVAGAITAVSSDAFVNSRSVRQQMITLDRQAAVRAEVTQMAALAPTARSVVGASRVSSAPPQRGVFESPVVARSAPPQSIVPFADRQATLQRQPGRGLGLDAMQSLQRTSRAGGPDVAERVRVVGDGGRANVRSVDGERLERGNAMPGRDGGRVAQPREGMPTDRGPGERAPMDRNPGGRAPMDRAPGERMPADRGPGERAPVDRGPPQRRDGTLTPPERDFTRPGGRGEIDDRPASRDRGAPPSREPASGRFERPTQPREDNVRQAPVQREIRQPVTREERNERPAPQERLQRPPVQERSERAPPQERGERQPIQRNESSPRFERREPVQREQREDRPVMREERIERAPQQRIERAAPPERMERQPIQRSEPVQRSEPSPRFERREAPQQRSEPAPRFEAPQRAEPPPVERAPPPQRAERSAPPQERSAPPQERRDNDGDRGDRGGRNGGDERRARDR</sequence>
<feature type="chain" id="PRO_5045287565" description="FecR family protein" evidence="2">
    <location>
        <begin position="26"/>
        <end position="850"/>
    </location>
</feature>
<dbReference type="Proteomes" id="UP001165498">
    <property type="component" value="Unassembled WGS sequence"/>
</dbReference>
<feature type="compositionally biased region" description="Basic and acidic residues" evidence="1">
    <location>
        <begin position="643"/>
        <end position="655"/>
    </location>
</feature>
<evidence type="ECO:0000256" key="1">
    <source>
        <dbReference type="SAM" id="MobiDB-lite"/>
    </source>
</evidence>
<accession>A0ABT1QUY6</accession>
<feature type="compositionally biased region" description="Basic and acidic residues" evidence="1">
    <location>
        <begin position="573"/>
        <end position="632"/>
    </location>
</feature>
<protein>
    <recommendedName>
        <fullName evidence="5">FecR family protein</fullName>
    </recommendedName>
</protein>
<dbReference type="PANTHER" id="PTHR38731:SF3">
    <property type="entry name" value="BLL6125 PROTEIN"/>
    <property type="match status" value="1"/>
</dbReference>
<dbReference type="RefSeq" id="WP_255915289.1">
    <property type="nucleotide sequence ID" value="NZ_JANFQO010000014.1"/>
</dbReference>
<reference evidence="3" key="1">
    <citation type="submission" date="2022-07" db="EMBL/GenBank/DDBJ databases">
        <title>Tahibacter sp., a new gammaproteobacterium isolated from the silt sample collected at pig farm.</title>
        <authorList>
            <person name="Chen H."/>
        </authorList>
    </citation>
    <scope>NUCLEOTIDE SEQUENCE</scope>
    <source>
        <strain evidence="3">P2K</strain>
    </source>
</reference>
<organism evidence="3 4">
    <name type="scientific">Tahibacter harae</name>
    <dbReference type="NCBI Taxonomy" id="2963937"/>
    <lineage>
        <taxon>Bacteria</taxon>
        <taxon>Pseudomonadati</taxon>
        <taxon>Pseudomonadota</taxon>
        <taxon>Gammaproteobacteria</taxon>
        <taxon>Lysobacterales</taxon>
        <taxon>Rhodanobacteraceae</taxon>
        <taxon>Tahibacter</taxon>
    </lineage>
</organism>
<dbReference type="PANTHER" id="PTHR38731">
    <property type="entry name" value="LIPL45-RELATED LIPOPROTEIN-RELATED"/>
    <property type="match status" value="1"/>
</dbReference>
<feature type="compositionally biased region" description="Pro residues" evidence="1">
    <location>
        <begin position="796"/>
        <end position="808"/>
    </location>
</feature>
<evidence type="ECO:0008006" key="5">
    <source>
        <dbReference type="Google" id="ProtNLM"/>
    </source>
</evidence>